<evidence type="ECO:0000256" key="6">
    <source>
        <dbReference type="ARBA" id="ARBA00023326"/>
    </source>
</evidence>
<gene>
    <name evidence="12" type="ORF">BG006_003087</name>
</gene>
<evidence type="ECO:0000313" key="13">
    <source>
        <dbReference type="Proteomes" id="UP000696485"/>
    </source>
</evidence>
<dbReference type="Gene3D" id="3.10.50.10">
    <property type="match status" value="1"/>
</dbReference>
<dbReference type="AlphaFoldDB" id="A0A9P5SXH7"/>
<evidence type="ECO:0000256" key="5">
    <source>
        <dbReference type="ARBA" id="ARBA00023295"/>
    </source>
</evidence>
<evidence type="ECO:0000256" key="8">
    <source>
        <dbReference type="RuleBase" id="RU004453"/>
    </source>
</evidence>
<dbReference type="SUPFAM" id="SSF54556">
    <property type="entry name" value="Chitinase insertion domain"/>
    <property type="match status" value="1"/>
</dbReference>
<dbReference type="SMART" id="SM00636">
    <property type="entry name" value="Glyco_18"/>
    <property type="match status" value="1"/>
</dbReference>
<evidence type="ECO:0000256" key="3">
    <source>
        <dbReference type="ARBA" id="ARBA00023024"/>
    </source>
</evidence>
<dbReference type="InterPro" id="IPR001579">
    <property type="entry name" value="Glyco_hydro_18_chit_AS"/>
</dbReference>
<protein>
    <recommendedName>
        <fullName evidence="11">GH18 domain-containing protein</fullName>
    </recommendedName>
</protein>
<dbReference type="PANTHER" id="PTHR11177">
    <property type="entry name" value="CHITINASE"/>
    <property type="match status" value="1"/>
</dbReference>
<dbReference type="GO" id="GO:0006032">
    <property type="term" value="P:chitin catabolic process"/>
    <property type="evidence" value="ECO:0007669"/>
    <property type="project" value="UniProtKB-KW"/>
</dbReference>
<proteinExistence type="inferred from homology"/>
<keyword evidence="4" id="KW-0119">Carbohydrate metabolism</keyword>
<evidence type="ECO:0000256" key="4">
    <source>
        <dbReference type="ARBA" id="ARBA00023277"/>
    </source>
</evidence>
<feature type="region of interest" description="Disordered" evidence="9">
    <location>
        <begin position="414"/>
        <end position="456"/>
    </location>
</feature>
<feature type="signal peptide" evidence="10">
    <location>
        <begin position="1"/>
        <end position="22"/>
    </location>
</feature>
<dbReference type="PANTHER" id="PTHR11177:SF317">
    <property type="entry name" value="CHITINASE 12-RELATED"/>
    <property type="match status" value="1"/>
</dbReference>
<keyword evidence="2 7" id="KW-0378">Hydrolase</keyword>
<evidence type="ECO:0000256" key="1">
    <source>
        <dbReference type="ARBA" id="ARBA00000822"/>
    </source>
</evidence>
<evidence type="ECO:0000256" key="2">
    <source>
        <dbReference type="ARBA" id="ARBA00022801"/>
    </source>
</evidence>
<keyword evidence="3" id="KW-0146">Chitin degradation</keyword>
<feature type="compositionally biased region" description="Polar residues" evidence="9">
    <location>
        <begin position="416"/>
        <end position="427"/>
    </location>
</feature>
<keyword evidence="5 7" id="KW-0326">Glycosidase</keyword>
<evidence type="ECO:0000259" key="11">
    <source>
        <dbReference type="PROSITE" id="PS51910"/>
    </source>
</evidence>
<dbReference type="Proteomes" id="UP000696485">
    <property type="component" value="Unassembled WGS sequence"/>
</dbReference>
<comment type="catalytic activity">
    <reaction evidence="1">
        <text>Random endo-hydrolysis of N-acetyl-beta-D-glucosaminide (1-&gt;4)-beta-linkages in chitin and chitodextrins.</text>
        <dbReference type="EC" id="3.2.1.14"/>
    </reaction>
</comment>
<dbReference type="InterPro" id="IPR050314">
    <property type="entry name" value="Glycosyl_Hydrlase_18"/>
</dbReference>
<dbReference type="PROSITE" id="PS01095">
    <property type="entry name" value="GH18_1"/>
    <property type="match status" value="1"/>
</dbReference>
<dbReference type="EMBL" id="JAAAUY010000018">
    <property type="protein sequence ID" value="KAF9337728.1"/>
    <property type="molecule type" value="Genomic_DNA"/>
</dbReference>
<feature type="chain" id="PRO_5040148708" description="GH18 domain-containing protein" evidence="10">
    <location>
        <begin position="23"/>
        <end position="483"/>
    </location>
</feature>
<dbReference type="InterPro" id="IPR001223">
    <property type="entry name" value="Glyco_hydro18_cat"/>
</dbReference>
<dbReference type="GO" id="GO:0008061">
    <property type="term" value="F:chitin binding"/>
    <property type="evidence" value="ECO:0007669"/>
    <property type="project" value="InterPro"/>
</dbReference>
<keyword evidence="10" id="KW-0732">Signal</keyword>
<feature type="domain" description="GH18" evidence="11">
    <location>
        <begin position="23"/>
        <end position="401"/>
    </location>
</feature>
<dbReference type="GO" id="GO:0008843">
    <property type="term" value="F:endochitinase activity"/>
    <property type="evidence" value="ECO:0007669"/>
    <property type="project" value="UniProtKB-EC"/>
</dbReference>
<evidence type="ECO:0000256" key="7">
    <source>
        <dbReference type="RuleBase" id="RU000489"/>
    </source>
</evidence>
<accession>A0A9P5SXH7</accession>
<dbReference type="SUPFAM" id="SSF51445">
    <property type="entry name" value="(Trans)glycosidases"/>
    <property type="match status" value="1"/>
</dbReference>
<evidence type="ECO:0000256" key="10">
    <source>
        <dbReference type="SAM" id="SignalP"/>
    </source>
</evidence>
<dbReference type="GO" id="GO:0000272">
    <property type="term" value="P:polysaccharide catabolic process"/>
    <property type="evidence" value="ECO:0007669"/>
    <property type="project" value="UniProtKB-KW"/>
</dbReference>
<dbReference type="Pfam" id="PF00704">
    <property type="entry name" value="Glyco_hydro_18"/>
    <property type="match status" value="1"/>
</dbReference>
<comment type="similarity">
    <text evidence="8">Belongs to the glycosyl hydrolase 18 family.</text>
</comment>
<dbReference type="PROSITE" id="PS51910">
    <property type="entry name" value="GH18_2"/>
    <property type="match status" value="1"/>
</dbReference>
<sequence>MRLPTALASLALILPSVLIAQSQRIVGYYGKTAGECPDYPSFEPDQLPYDLYTHLNFAFIMINNDGVVEMQHPEDKATYKALNALKAKKPTLKTALTVGGWDMDMAHYSKMVSTQANRQKFIKSAIAYTRQYGFDGLDFDWEYPSDHLRGGHPNDPQNFVTFLKEMREAANAETLQPGQERLILSIALPGGPFHGQYFTIPKLAEYVDWFNIMAYNLHGQWEDMVFCAAPLNDPAKDTKYHGYSVIDASTSMAPKSVNPKKFNLGLSLSGVTFTLKDKKQTKPGSPAIGPGKQGCQEKGAMAYFETRKLANNMAIADVKKRAFDHFHRVVTQEPKMDNIGKCMYMVVNNDLWVGYDTPETYALKIDFLKKYGFGGVSIWSMDSDSANHELTNAIHKSLTKDFIQGASVIVGGGSGTKETTANGSNKAPLSESEGEKPAAAGEEEISSEGKKQVSSGVRNNVQEVAGLTAKMLALVALGIMAIA</sequence>
<name>A0A9P5SXH7_9FUNG</name>
<reference evidence="12" key="1">
    <citation type="journal article" date="2020" name="Fungal Divers.">
        <title>Resolving the Mortierellaceae phylogeny through synthesis of multi-gene phylogenetics and phylogenomics.</title>
        <authorList>
            <person name="Vandepol N."/>
            <person name="Liber J."/>
            <person name="Desiro A."/>
            <person name="Na H."/>
            <person name="Kennedy M."/>
            <person name="Barry K."/>
            <person name="Grigoriev I.V."/>
            <person name="Miller A.N."/>
            <person name="O'Donnell K."/>
            <person name="Stajich J.E."/>
            <person name="Bonito G."/>
        </authorList>
    </citation>
    <scope>NUCLEOTIDE SEQUENCE</scope>
    <source>
        <strain evidence="12">NVP1</strain>
    </source>
</reference>
<dbReference type="InterPro" id="IPR017853">
    <property type="entry name" value="GH"/>
</dbReference>
<comment type="caution">
    <text evidence="12">The sequence shown here is derived from an EMBL/GenBank/DDBJ whole genome shotgun (WGS) entry which is preliminary data.</text>
</comment>
<dbReference type="InterPro" id="IPR029070">
    <property type="entry name" value="Chitinase_insertion_sf"/>
</dbReference>
<keyword evidence="13" id="KW-1185">Reference proteome</keyword>
<evidence type="ECO:0000313" key="12">
    <source>
        <dbReference type="EMBL" id="KAF9337728.1"/>
    </source>
</evidence>
<organism evidence="12 13">
    <name type="scientific">Podila minutissima</name>
    <dbReference type="NCBI Taxonomy" id="64525"/>
    <lineage>
        <taxon>Eukaryota</taxon>
        <taxon>Fungi</taxon>
        <taxon>Fungi incertae sedis</taxon>
        <taxon>Mucoromycota</taxon>
        <taxon>Mortierellomycotina</taxon>
        <taxon>Mortierellomycetes</taxon>
        <taxon>Mortierellales</taxon>
        <taxon>Mortierellaceae</taxon>
        <taxon>Podila</taxon>
    </lineage>
</organism>
<dbReference type="InterPro" id="IPR011583">
    <property type="entry name" value="Chitinase_II/V-like_cat"/>
</dbReference>
<dbReference type="Gene3D" id="3.20.20.80">
    <property type="entry name" value="Glycosidases"/>
    <property type="match status" value="1"/>
</dbReference>
<keyword evidence="6" id="KW-0624">Polysaccharide degradation</keyword>
<evidence type="ECO:0000256" key="9">
    <source>
        <dbReference type="SAM" id="MobiDB-lite"/>
    </source>
</evidence>